<evidence type="ECO:0000313" key="9">
    <source>
        <dbReference type="Proteomes" id="UP000683360"/>
    </source>
</evidence>
<keyword evidence="9" id="KW-1185">Reference proteome</keyword>
<dbReference type="GO" id="GO:0003964">
    <property type="term" value="F:RNA-directed DNA polymerase activity"/>
    <property type="evidence" value="ECO:0007669"/>
    <property type="project" value="UniProtKB-KW"/>
</dbReference>
<dbReference type="InterPro" id="IPR050951">
    <property type="entry name" value="Retrovirus_Pol_polyprotein"/>
</dbReference>
<dbReference type="AlphaFoldDB" id="A0A8S3QM75"/>
<proteinExistence type="predicted"/>
<comment type="caution">
    <text evidence="8">The sequence shown here is derived from an EMBL/GenBank/DDBJ whole genome shotgun (WGS) entry which is preliminary data.</text>
</comment>
<feature type="domain" description="Reverse transcriptase" evidence="7">
    <location>
        <begin position="1"/>
        <end position="54"/>
    </location>
</feature>
<evidence type="ECO:0000256" key="5">
    <source>
        <dbReference type="ARBA" id="ARBA00022801"/>
    </source>
</evidence>
<dbReference type="InterPro" id="IPR043502">
    <property type="entry name" value="DNA/RNA_pol_sf"/>
</dbReference>
<protein>
    <submittedName>
        <fullName evidence="8">Retrovirus-related Pol polyprotein from transposon 17.6,Retrovirus-related Pol polyprotein from transposon opus</fullName>
    </submittedName>
</protein>
<dbReference type="Proteomes" id="UP000683360">
    <property type="component" value="Unassembled WGS sequence"/>
</dbReference>
<dbReference type="GO" id="GO:0016787">
    <property type="term" value="F:hydrolase activity"/>
    <property type="evidence" value="ECO:0007669"/>
    <property type="project" value="UniProtKB-KW"/>
</dbReference>
<dbReference type="InterPro" id="IPR000477">
    <property type="entry name" value="RT_dom"/>
</dbReference>
<reference evidence="8" key="1">
    <citation type="submission" date="2021-03" db="EMBL/GenBank/DDBJ databases">
        <authorList>
            <person name="Bekaert M."/>
        </authorList>
    </citation>
    <scope>NUCLEOTIDE SEQUENCE</scope>
</reference>
<dbReference type="PANTHER" id="PTHR37984">
    <property type="entry name" value="PROTEIN CBG26694"/>
    <property type="match status" value="1"/>
</dbReference>
<evidence type="ECO:0000256" key="4">
    <source>
        <dbReference type="ARBA" id="ARBA00022759"/>
    </source>
</evidence>
<evidence type="ECO:0000256" key="2">
    <source>
        <dbReference type="ARBA" id="ARBA00022695"/>
    </source>
</evidence>
<dbReference type="EMBL" id="CAJPWZ010000566">
    <property type="protein sequence ID" value="CAG2196661.1"/>
    <property type="molecule type" value="Genomic_DNA"/>
</dbReference>
<keyword evidence="4" id="KW-0255">Endonuclease</keyword>
<dbReference type="CDD" id="cd09274">
    <property type="entry name" value="RNase_HI_RT_Ty3"/>
    <property type="match status" value="1"/>
</dbReference>
<sequence>MLYIDDLIVCSDSWEQHLTHLYDTFDRLSQSNLTVNLGKSEFCQATVDYLGHTVGQGQVKPIMAKVEPISKFPPPTNKKQLMRYLGMIGFFRKFCSNFATVVQPLTHLLRKDSKFIWSENCQNAFENSKSLLINSPVLITPDFEKQFKLAVDASDVGIGAVLYQETDDNVEKPISYFSKKLDKHQKNYSTIEKECFAMLSALQHFDVYLNPTVYPILVCTDHNPLTFIHKMRNKNQRLTRWSLLLQEYDVIVKHIKGKDNVIADALSRAY</sequence>
<name>A0A8S3QM75_MYTED</name>
<evidence type="ECO:0000256" key="3">
    <source>
        <dbReference type="ARBA" id="ARBA00022722"/>
    </source>
</evidence>
<dbReference type="PROSITE" id="PS50878">
    <property type="entry name" value="RT_POL"/>
    <property type="match status" value="1"/>
</dbReference>
<dbReference type="InterPro" id="IPR043128">
    <property type="entry name" value="Rev_trsase/Diguanyl_cyclase"/>
</dbReference>
<accession>A0A8S3QM75</accession>
<dbReference type="PANTHER" id="PTHR37984:SF5">
    <property type="entry name" value="PROTEIN NYNRIN-LIKE"/>
    <property type="match status" value="1"/>
</dbReference>
<keyword evidence="6" id="KW-0695">RNA-directed DNA polymerase</keyword>
<dbReference type="GO" id="GO:0004519">
    <property type="term" value="F:endonuclease activity"/>
    <property type="evidence" value="ECO:0007669"/>
    <property type="project" value="UniProtKB-KW"/>
</dbReference>
<keyword evidence="2" id="KW-0548">Nucleotidyltransferase</keyword>
<keyword evidence="1" id="KW-0808">Transferase</keyword>
<keyword evidence="5" id="KW-0378">Hydrolase</keyword>
<dbReference type="Pfam" id="PF00078">
    <property type="entry name" value="RVT_1"/>
    <property type="match status" value="1"/>
</dbReference>
<dbReference type="Pfam" id="PF17917">
    <property type="entry name" value="RT_RNaseH"/>
    <property type="match status" value="1"/>
</dbReference>
<dbReference type="SUPFAM" id="SSF56672">
    <property type="entry name" value="DNA/RNA polymerases"/>
    <property type="match status" value="1"/>
</dbReference>
<keyword evidence="3" id="KW-0540">Nuclease</keyword>
<gene>
    <name evidence="8" type="ORF">MEDL_11515</name>
</gene>
<evidence type="ECO:0000313" key="8">
    <source>
        <dbReference type="EMBL" id="CAG2196661.1"/>
    </source>
</evidence>
<evidence type="ECO:0000256" key="6">
    <source>
        <dbReference type="ARBA" id="ARBA00022918"/>
    </source>
</evidence>
<organism evidence="8 9">
    <name type="scientific">Mytilus edulis</name>
    <name type="common">Blue mussel</name>
    <dbReference type="NCBI Taxonomy" id="6550"/>
    <lineage>
        <taxon>Eukaryota</taxon>
        <taxon>Metazoa</taxon>
        <taxon>Spiralia</taxon>
        <taxon>Lophotrochozoa</taxon>
        <taxon>Mollusca</taxon>
        <taxon>Bivalvia</taxon>
        <taxon>Autobranchia</taxon>
        <taxon>Pteriomorphia</taxon>
        <taxon>Mytilida</taxon>
        <taxon>Mytiloidea</taxon>
        <taxon>Mytilidae</taxon>
        <taxon>Mytilinae</taxon>
        <taxon>Mytilus</taxon>
    </lineage>
</organism>
<dbReference type="Gene3D" id="3.30.70.270">
    <property type="match status" value="2"/>
</dbReference>
<dbReference type="FunFam" id="3.30.70.270:FF:000115">
    <property type="entry name" value="Polyprotein of retroviral origin, putative"/>
    <property type="match status" value="1"/>
</dbReference>
<evidence type="ECO:0000256" key="1">
    <source>
        <dbReference type="ARBA" id="ARBA00022679"/>
    </source>
</evidence>
<evidence type="ECO:0000259" key="7">
    <source>
        <dbReference type="PROSITE" id="PS50878"/>
    </source>
</evidence>
<dbReference type="InterPro" id="IPR041373">
    <property type="entry name" value="RT_RNaseH"/>
</dbReference>
<dbReference type="OrthoDB" id="6091329at2759"/>